<feature type="compositionally biased region" description="Low complexity" evidence="4">
    <location>
        <begin position="410"/>
        <end position="419"/>
    </location>
</feature>
<feature type="compositionally biased region" description="Low complexity" evidence="4">
    <location>
        <begin position="83"/>
        <end position="93"/>
    </location>
</feature>
<dbReference type="PANTHER" id="PTHR43775:SF51">
    <property type="entry name" value="INACTIVE PHENOLPHTHIOCEROL SYNTHESIS POLYKETIDE SYNTHASE TYPE I PKS1-RELATED"/>
    <property type="match status" value="1"/>
</dbReference>
<dbReference type="Gene3D" id="3.30.70.250">
    <property type="entry name" value="Malonyl-CoA ACP transacylase, ACP-binding"/>
    <property type="match status" value="1"/>
</dbReference>
<dbReference type="InterPro" id="IPR009081">
    <property type="entry name" value="PP-bd_ACP"/>
</dbReference>
<dbReference type="PANTHER" id="PTHR43775">
    <property type="entry name" value="FATTY ACID SYNTHASE"/>
    <property type="match status" value="1"/>
</dbReference>
<dbReference type="PROSITE" id="PS50075">
    <property type="entry name" value="CARRIER"/>
    <property type="match status" value="1"/>
</dbReference>
<evidence type="ECO:0000256" key="2">
    <source>
        <dbReference type="ARBA" id="ARBA00022553"/>
    </source>
</evidence>
<dbReference type="GO" id="GO:0044550">
    <property type="term" value="P:secondary metabolite biosynthetic process"/>
    <property type="evidence" value="ECO:0007669"/>
    <property type="project" value="UniProtKB-ARBA"/>
</dbReference>
<evidence type="ECO:0000313" key="6">
    <source>
        <dbReference type="EMBL" id="CCE88382.1"/>
    </source>
</evidence>
<dbReference type="NCBIfam" id="TIGR01444">
    <property type="entry name" value="fkbM_fam"/>
    <property type="match status" value="1"/>
</dbReference>
<gene>
    <name evidence="6" type="primary">pelG</name>
</gene>
<dbReference type="Gene3D" id="3.40.366.10">
    <property type="entry name" value="Malonyl-Coenzyme A Acyl Carrier Protein, domain 2"/>
    <property type="match status" value="1"/>
</dbReference>
<dbReference type="InterPro" id="IPR006162">
    <property type="entry name" value="Ppantetheine_attach_site"/>
</dbReference>
<dbReference type="InterPro" id="IPR001227">
    <property type="entry name" value="Ac_transferase_dom_sf"/>
</dbReference>
<accession>I0J6Y9</accession>
<feature type="region of interest" description="Disordered" evidence="4">
    <location>
        <begin position="384"/>
        <end position="419"/>
    </location>
</feature>
<dbReference type="GO" id="GO:0004312">
    <property type="term" value="F:fatty acid synthase activity"/>
    <property type="evidence" value="ECO:0007669"/>
    <property type="project" value="TreeGrafter"/>
</dbReference>
<evidence type="ECO:0000259" key="5">
    <source>
        <dbReference type="PROSITE" id="PS50075"/>
    </source>
</evidence>
<evidence type="ECO:0000256" key="4">
    <source>
        <dbReference type="SAM" id="MobiDB-lite"/>
    </source>
</evidence>
<keyword evidence="2" id="KW-0597">Phosphoprotein</keyword>
<dbReference type="SUPFAM" id="SSF52151">
    <property type="entry name" value="FabD/lysophospholipase-like"/>
    <property type="match status" value="1"/>
</dbReference>
<dbReference type="Pfam" id="PF00550">
    <property type="entry name" value="PP-binding"/>
    <property type="match status" value="1"/>
</dbReference>
<sequence>MTTPMVATEHTPPGKTPAKESARPAVLMFPGLGDHYVNMGRDLYRSEPAFREQIDLSAELLKPELGVDLRSVLYPGPDPSPAASPDGEAPGAPKQGVDLRRMLGRSRKEPSEVESQLNQTRLAQPALFVVEYALARLWQSVGLRVGAMIGYSLGEYVAACLAGVLSLEDSLTLVARRAQMIEELPPGAMLAVPLPEERVAPLLGEHLSVSAINSPEFCVVSGPREAVDDLEKRLLQGGTPTRRVQSSHAFHSRMMEPIAGRVTRLVEGYSLRAPQVPYVSNVSGALITAAQATDPAYWAEHLCRPVRFADGLRALLQRPGRIFVEAGPGQTLSSLAITTPKGDVEGELVVVPSMRHAYDVQADTAVLLNAVGRLRLAGAALDADRHSPSAGHAPPGAGEATPAKAEREAANAPPGDAAFAPRTDVEKELAAIWQKLLSAERVGRADNFFALGGNSLVATRLLFRIFKSFRVNVPLRRVYEAPSLAAMAAAIEAAIGSKDGAALGGDAAVPAPAAAGEQAHGSLAPRRYRLPNGLEIIHQSEAETRHFYEDIFAHRSYVKHGIQLPRGATVFDVGGNIGLFTLFVHTEARDARIYTFEPAPPLFEILRQNVAAHQVQAELFNVGLSDRERDAPFTFYPNSSGMSSFHADEADEKHVLRTIIENQGRIGMAGMDQVLPHSEELLGVRLKAQTFTARLRRLSDVLRETGVTRIDLMKVDVQKAELAVLEGIDEGDWPKIAQIVLEVHDVEGRVRHITTLLERRGFTVIAEQDALYVGTNIHNVYAVRETPASEGIER</sequence>
<dbReference type="InterPro" id="IPR014043">
    <property type="entry name" value="Acyl_transferase_dom"/>
</dbReference>
<dbReference type="Pfam" id="PF00698">
    <property type="entry name" value="Acyl_transf_1"/>
    <property type="match status" value="1"/>
</dbReference>
<name>I0J6Y9_SORCE</name>
<protein>
    <submittedName>
        <fullName evidence="6">Polyketide synthase</fullName>
    </submittedName>
</protein>
<dbReference type="SMART" id="SM00823">
    <property type="entry name" value="PKS_PP"/>
    <property type="match status" value="1"/>
</dbReference>
<reference evidence="6" key="2">
    <citation type="submission" date="2012-04" db="EMBL/GenBank/DDBJ databases">
        <title>Pellasoren: structure elucidation, biosynthesis and total synthesis of a new cytotoxic secondary metabolite from Sorangium cellulosum.</title>
        <authorList>
            <person name="Jahns C."/>
            <person name="Hoffmann T."/>
            <person name="Mueller S."/>
            <person name="Gerth K."/>
            <person name="Washausen P."/>
            <person name="Hoefle G."/>
            <person name="Reichenbach H."/>
            <person name="Kalesse M."/>
            <person name="Mueller R."/>
        </authorList>
    </citation>
    <scope>NUCLEOTIDE SEQUENCE</scope>
    <source>
        <strain evidence="6">So ce38</strain>
    </source>
</reference>
<dbReference type="Gene3D" id="3.40.50.1820">
    <property type="entry name" value="alpha/beta hydrolase"/>
    <property type="match status" value="1"/>
</dbReference>
<feature type="domain" description="Carrier" evidence="5">
    <location>
        <begin position="420"/>
        <end position="495"/>
    </location>
</feature>
<dbReference type="EMBL" id="HE616533">
    <property type="protein sequence ID" value="CCE88382.1"/>
    <property type="molecule type" value="Genomic_DNA"/>
</dbReference>
<dbReference type="Gene3D" id="3.30.70.3290">
    <property type="match status" value="1"/>
</dbReference>
<dbReference type="Gene3D" id="3.40.50.150">
    <property type="entry name" value="Vaccinia Virus protein VP39"/>
    <property type="match status" value="1"/>
</dbReference>
<organism evidence="6">
    <name type="scientific">Sorangium cellulosum</name>
    <name type="common">Polyangium cellulosum</name>
    <dbReference type="NCBI Taxonomy" id="56"/>
    <lineage>
        <taxon>Bacteria</taxon>
        <taxon>Pseudomonadati</taxon>
        <taxon>Myxococcota</taxon>
        <taxon>Polyangia</taxon>
        <taxon>Polyangiales</taxon>
        <taxon>Polyangiaceae</taxon>
        <taxon>Sorangium</taxon>
    </lineage>
</organism>
<dbReference type="InterPro" id="IPR006342">
    <property type="entry name" value="FkbM_mtfrase"/>
</dbReference>
<dbReference type="GO" id="GO:0006633">
    <property type="term" value="P:fatty acid biosynthetic process"/>
    <property type="evidence" value="ECO:0007669"/>
    <property type="project" value="TreeGrafter"/>
</dbReference>
<dbReference type="SMART" id="SM00827">
    <property type="entry name" value="PKS_AT"/>
    <property type="match status" value="1"/>
</dbReference>
<dbReference type="GO" id="GO:0031177">
    <property type="term" value="F:phosphopantetheine binding"/>
    <property type="evidence" value="ECO:0007669"/>
    <property type="project" value="InterPro"/>
</dbReference>
<dbReference type="SUPFAM" id="SSF55048">
    <property type="entry name" value="Probable ACP-binding domain of malonyl-CoA ACP transacylase"/>
    <property type="match status" value="1"/>
</dbReference>
<dbReference type="PROSITE" id="PS00012">
    <property type="entry name" value="PHOSPHOPANTETHEINE"/>
    <property type="match status" value="1"/>
</dbReference>
<dbReference type="InterPro" id="IPR016036">
    <property type="entry name" value="Malonyl_transacylase_ACP-bd"/>
</dbReference>
<dbReference type="InterPro" id="IPR029063">
    <property type="entry name" value="SAM-dependent_MTases_sf"/>
</dbReference>
<dbReference type="FunFam" id="1.10.1200.10:FF:000016">
    <property type="entry name" value="Non-ribosomal peptide synthase"/>
    <property type="match status" value="1"/>
</dbReference>
<dbReference type="AlphaFoldDB" id="I0J6Y9"/>
<dbReference type="InterPro" id="IPR036736">
    <property type="entry name" value="ACP-like_sf"/>
</dbReference>
<feature type="region of interest" description="Disordered" evidence="4">
    <location>
        <begin position="72"/>
        <end position="95"/>
    </location>
</feature>
<dbReference type="SUPFAM" id="SSF53335">
    <property type="entry name" value="S-adenosyl-L-methionine-dependent methyltransferases"/>
    <property type="match status" value="1"/>
</dbReference>
<dbReference type="SUPFAM" id="SSF47336">
    <property type="entry name" value="ACP-like"/>
    <property type="match status" value="1"/>
</dbReference>
<proteinExistence type="predicted"/>
<keyword evidence="1" id="KW-0596">Phosphopantetheine</keyword>
<dbReference type="InterPro" id="IPR016035">
    <property type="entry name" value="Acyl_Trfase/lysoPLipase"/>
</dbReference>
<dbReference type="Pfam" id="PF05050">
    <property type="entry name" value="Methyltransf_21"/>
    <property type="match status" value="1"/>
</dbReference>
<feature type="region of interest" description="Disordered" evidence="4">
    <location>
        <begin position="1"/>
        <end position="22"/>
    </location>
</feature>
<evidence type="ECO:0000256" key="3">
    <source>
        <dbReference type="ARBA" id="ARBA00022679"/>
    </source>
</evidence>
<reference evidence="6" key="1">
    <citation type="submission" date="2011-12" db="EMBL/GenBank/DDBJ databases">
        <authorList>
            <person name="Krug D."/>
        </authorList>
    </citation>
    <scope>NUCLEOTIDE SEQUENCE</scope>
    <source>
        <strain evidence="6">So ce38</strain>
    </source>
</reference>
<evidence type="ECO:0000256" key="1">
    <source>
        <dbReference type="ARBA" id="ARBA00022450"/>
    </source>
</evidence>
<dbReference type="InterPro" id="IPR050091">
    <property type="entry name" value="PKS_NRPS_Biosynth_Enz"/>
</dbReference>
<dbReference type="InterPro" id="IPR029058">
    <property type="entry name" value="AB_hydrolase_fold"/>
</dbReference>
<dbReference type="InterPro" id="IPR020806">
    <property type="entry name" value="PKS_PP-bd"/>
</dbReference>
<keyword evidence="3" id="KW-0808">Transferase</keyword>